<comment type="caution">
    <text evidence="3">The sequence shown here is derived from an EMBL/GenBank/DDBJ whole genome shotgun (WGS) entry which is preliminary data.</text>
</comment>
<dbReference type="PANTHER" id="PTHR45856:SF25">
    <property type="entry name" value="FUNGAL LIPASE-LIKE DOMAIN-CONTAINING PROTEIN"/>
    <property type="match status" value="1"/>
</dbReference>
<sequence length="276" mass="30764">MKILFPHLLFLITLVYANPARQHTFGSSKDELKVIEEGLKTKLIAHAQYAAASYCPREKVETWVCGSRCIGKLKLTSYFTARISGMAGYVGVDEEEKKIVVSLRGSMNVGNWFQNLQFAPLNYEYPNASSDTRVYFGFYGAYKSVKSSIREGLEKAVSTLKDSSEFDVVVTGHSLGGAVAVFTALDIKRNNIKGSLANQRLNTDRLFLHTFGEPRVGNENFSQLVSTALSTRSDSVIRVTSGNAPVPQIPLEVMRYQHHPHEVWIDGDGYTIDWVD</sequence>
<dbReference type="InterPro" id="IPR002921">
    <property type="entry name" value="Fungal_lipase-type"/>
</dbReference>
<feature type="non-terminal residue" evidence="3">
    <location>
        <position position="276"/>
    </location>
</feature>
<evidence type="ECO:0000256" key="1">
    <source>
        <dbReference type="SAM" id="SignalP"/>
    </source>
</evidence>
<dbReference type="PANTHER" id="PTHR45856">
    <property type="entry name" value="ALPHA/BETA-HYDROLASES SUPERFAMILY PROTEIN"/>
    <property type="match status" value="1"/>
</dbReference>
<feature type="domain" description="Fungal lipase-type" evidence="2">
    <location>
        <begin position="100"/>
        <end position="252"/>
    </location>
</feature>
<feature type="signal peptide" evidence="1">
    <location>
        <begin position="1"/>
        <end position="17"/>
    </location>
</feature>
<evidence type="ECO:0000313" key="3">
    <source>
        <dbReference type="EMBL" id="KAK9679087.1"/>
    </source>
</evidence>
<protein>
    <recommendedName>
        <fullName evidence="2">Fungal lipase-type domain-containing protein</fullName>
    </recommendedName>
</protein>
<dbReference type="InterPro" id="IPR051218">
    <property type="entry name" value="Sec_MonoDiacylglyc_Lipase"/>
</dbReference>
<dbReference type="Pfam" id="PF01764">
    <property type="entry name" value="Lipase_3"/>
    <property type="match status" value="1"/>
</dbReference>
<dbReference type="EMBL" id="JASJQH010009574">
    <property type="protein sequence ID" value="KAK9679087.1"/>
    <property type="molecule type" value="Genomic_DNA"/>
</dbReference>
<name>A0ABR2VLM2_9FUNG</name>
<feature type="chain" id="PRO_5046420707" description="Fungal lipase-type domain-containing protein" evidence="1">
    <location>
        <begin position="18"/>
        <end position="276"/>
    </location>
</feature>
<dbReference type="CDD" id="cd00519">
    <property type="entry name" value="Lipase_3"/>
    <property type="match status" value="1"/>
</dbReference>
<organism evidence="3 4">
    <name type="scientific">Basidiobolus ranarum</name>
    <dbReference type="NCBI Taxonomy" id="34480"/>
    <lineage>
        <taxon>Eukaryota</taxon>
        <taxon>Fungi</taxon>
        <taxon>Fungi incertae sedis</taxon>
        <taxon>Zoopagomycota</taxon>
        <taxon>Entomophthoromycotina</taxon>
        <taxon>Basidiobolomycetes</taxon>
        <taxon>Basidiobolales</taxon>
        <taxon>Basidiobolaceae</taxon>
        <taxon>Basidiobolus</taxon>
    </lineage>
</organism>
<gene>
    <name evidence="3" type="ORF">K7432_016423</name>
</gene>
<dbReference type="SUPFAM" id="SSF53474">
    <property type="entry name" value="alpha/beta-Hydrolases"/>
    <property type="match status" value="1"/>
</dbReference>
<reference evidence="3 4" key="1">
    <citation type="submission" date="2023-04" db="EMBL/GenBank/DDBJ databases">
        <title>Genome of Basidiobolus ranarum AG-B5.</title>
        <authorList>
            <person name="Stajich J.E."/>
            <person name="Carter-House D."/>
            <person name="Gryganskyi A."/>
        </authorList>
    </citation>
    <scope>NUCLEOTIDE SEQUENCE [LARGE SCALE GENOMIC DNA]</scope>
    <source>
        <strain evidence="3 4">AG-B5</strain>
    </source>
</reference>
<dbReference type="Gene3D" id="3.40.50.1820">
    <property type="entry name" value="alpha/beta hydrolase"/>
    <property type="match status" value="1"/>
</dbReference>
<dbReference type="InterPro" id="IPR029058">
    <property type="entry name" value="AB_hydrolase_fold"/>
</dbReference>
<keyword evidence="1" id="KW-0732">Signal</keyword>
<keyword evidence="4" id="KW-1185">Reference proteome</keyword>
<evidence type="ECO:0000259" key="2">
    <source>
        <dbReference type="Pfam" id="PF01764"/>
    </source>
</evidence>
<evidence type="ECO:0000313" key="4">
    <source>
        <dbReference type="Proteomes" id="UP001479436"/>
    </source>
</evidence>
<accession>A0ABR2VLM2</accession>
<proteinExistence type="predicted"/>
<dbReference type="Proteomes" id="UP001479436">
    <property type="component" value="Unassembled WGS sequence"/>
</dbReference>